<accession>A0A839NG26</accession>
<keyword evidence="2" id="KW-0805">Transcription regulation</keyword>
<dbReference type="Pfam" id="PF00126">
    <property type="entry name" value="HTH_1"/>
    <property type="match status" value="1"/>
</dbReference>
<dbReference type="InterPro" id="IPR036390">
    <property type="entry name" value="WH_DNA-bd_sf"/>
</dbReference>
<dbReference type="RefSeq" id="WP_183322086.1">
    <property type="nucleotide sequence ID" value="NZ_JACHVQ010000003.1"/>
</dbReference>
<dbReference type="PROSITE" id="PS50931">
    <property type="entry name" value="HTH_LYSR"/>
    <property type="match status" value="1"/>
</dbReference>
<gene>
    <name evidence="6" type="ORF">FHU39_003652</name>
</gene>
<dbReference type="CDD" id="cd08414">
    <property type="entry name" value="PBP2_LTTR_aromatics_like"/>
    <property type="match status" value="1"/>
</dbReference>
<dbReference type="SUPFAM" id="SSF46785">
    <property type="entry name" value="Winged helix' DNA-binding domain"/>
    <property type="match status" value="1"/>
</dbReference>
<evidence type="ECO:0000259" key="5">
    <source>
        <dbReference type="PROSITE" id="PS50931"/>
    </source>
</evidence>
<dbReference type="InterPro" id="IPR005119">
    <property type="entry name" value="LysR_subst-bd"/>
</dbReference>
<comment type="similarity">
    <text evidence="1">Belongs to the LysR transcriptional regulatory family.</text>
</comment>
<dbReference type="InterPro" id="IPR036388">
    <property type="entry name" value="WH-like_DNA-bd_sf"/>
</dbReference>
<dbReference type="Gene3D" id="3.40.190.10">
    <property type="entry name" value="Periplasmic binding protein-like II"/>
    <property type="match status" value="2"/>
</dbReference>
<dbReference type="Pfam" id="PF03466">
    <property type="entry name" value="LysR_substrate"/>
    <property type="match status" value="1"/>
</dbReference>
<keyword evidence="4" id="KW-0804">Transcription</keyword>
<dbReference type="GO" id="GO:0003700">
    <property type="term" value="F:DNA-binding transcription factor activity"/>
    <property type="evidence" value="ECO:0007669"/>
    <property type="project" value="InterPro"/>
</dbReference>
<comment type="caution">
    <text evidence="6">The sequence shown here is derived from an EMBL/GenBank/DDBJ whole genome shotgun (WGS) entry which is preliminary data.</text>
</comment>
<keyword evidence="7" id="KW-1185">Reference proteome</keyword>
<keyword evidence="3 6" id="KW-0238">DNA-binding</keyword>
<dbReference type="PANTHER" id="PTHR30346">
    <property type="entry name" value="TRANSCRIPTIONAL DUAL REGULATOR HCAR-RELATED"/>
    <property type="match status" value="1"/>
</dbReference>
<protein>
    <submittedName>
        <fullName evidence="6">DNA-binding transcriptional LysR family regulator</fullName>
    </submittedName>
</protein>
<dbReference type="SUPFAM" id="SSF53850">
    <property type="entry name" value="Periplasmic binding protein-like II"/>
    <property type="match status" value="1"/>
</dbReference>
<dbReference type="Gene3D" id="1.10.10.10">
    <property type="entry name" value="Winged helix-like DNA-binding domain superfamily/Winged helix DNA-binding domain"/>
    <property type="match status" value="1"/>
</dbReference>
<sequence length="299" mass="32490">MDVHQAQAFLAVAEELHFGRAAERLHMAQPPLSRLIRQIEADLEVQLFERNTRQVTLTPQGAALIEPAQELVLLSRRIKEIVQQADAGETGRLRLGFAGASVNRLVSALARSIQRERPGITLELFSSQFSHTGLQRVLDGSLDMLIGRWDFLPAQVESRLLGHEELLVALPEHHRLAGQSAVAPGDLVDESWIVLPGASGATLPNRLNVLGVNGGFVPRVTQIAPDSSTQLMLVAVGQGVALNFSGVRDNVPAPGVIFKPLRPSQPTAEVRLIWRRGDPNPVLPAVIALSHKVFPTVPE</sequence>
<evidence type="ECO:0000313" key="7">
    <source>
        <dbReference type="Proteomes" id="UP000559182"/>
    </source>
</evidence>
<name>A0A839NG26_9MICO</name>
<dbReference type="EMBL" id="JACHVQ010000003">
    <property type="protein sequence ID" value="MBB2893621.1"/>
    <property type="molecule type" value="Genomic_DNA"/>
</dbReference>
<dbReference type="GO" id="GO:0032993">
    <property type="term" value="C:protein-DNA complex"/>
    <property type="evidence" value="ECO:0007669"/>
    <property type="project" value="TreeGrafter"/>
</dbReference>
<evidence type="ECO:0000256" key="4">
    <source>
        <dbReference type="ARBA" id="ARBA00023163"/>
    </source>
</evidence>
<evidence type="ECO:0000256" key="2">
    <source>
        <dbReference type="ARBA" id="ARBA00023015"/>
    </source>
</evidence>
<evidence type="ECO:0000256" key="1">
    <source>
        <dbReference type="ARBA" id="ARBA00009437"/>
    </source>
</evidence>
<organism evidence="6 7">
    <name type="scientific">Flexivirga oryzae</name>
    <dbReference type="NCBI Taxonomy" id="1794944"/>
    <lineage>
        <taxon>Bacteria</taxon>
        <taxon>Bacillati</taxon>
        <taxon>Actinomycetota</taxon>
        <taxon>Actinomycetes</taxon>
        <taxon>Micrococcales</taxon>
        <taxon>Dermacoccaceae</taxon>
        <taxon>Flexivirga</taxon>
    </lineage>
</organism>
<dbReference type="FunFam" id="1.10.10.10:FF:000001">
    <property type="entry name" value="LysR family transcriptional regulator"/>
    <property type="match status" value="1"/>
</dbReference>
<evidence type="ECO:0000256" key="3">
    <source>
        <dbReference type="ARBA" id="ARBA00023125"/>
    </source>
</evidence>
<dbReference type="InterPro" id="IPR000847">
    <property type="entry name" value="LysR_HTH_N"/>
</dbReference>
<dbReference type="AlphaFoldDB" id="A0A839NG26"/>
<feature type="domain" description="HTH lysR-type" evidence="5">
    <location>
        <begin position="1"/>
        <end position="58"/>
    </location>
</feature>
<dbReference type="GO" id="GO:0003677">
    <property type="term" value="F:DNA binding"/>
    <property type="evidence" value="ECO:0007669"/>
    <property type="project" value="UniProtKB-KW"/>
</dbReference>
<evidence type="ECO:0000313" key="6">
    <source>
        <dbReference type="EMBL" id="MBB2893621.1"/>
    </source>
</evidence>
<dbReference type="PRINTS" id="PR00039">
    <property type="entry name" value="HTHLYSR"/>
</dbReference>
<dbReference type="Proteomes" id="UP000559182">
    <property type="component" value="Unassembled WGS sequence"/>
</dbReference>
<dbReference type="PANTHER" id="PTHR30346:SF0">
    <property type="entry name" value="HCA OPERON TRANSCRIPTIONAL ACTIVATOR HCAR"/>
    <property type="match status" value="1"/>
</dbReference>
<proteinExistence type="inferred from homology"/>
<reference evidence="6 7" key="1">
    <citation type="submission" date="2020-08" db="EMBL/GenBank/DDBJ databases">
        <title>Sequencing the genomes of 1000 actinobacteria strains.</title>
        <authorList>
            <person name="Klenk H.-P."/>
        </authorList>
    </citation>
    <scope>NUCLEOTIDE SEQUENCE [LARGE SCALE GENOMIC DNA]</scope>
    <source>
        <strain evidence="6 7">DSM 105369</strain>
    </source>
</reference>